<proteinExistence type="predicted"/>
<evidence type="ECO:0000313" key="2">
    <source>
        <dbReference type="Proteomes" id="UP000709295"/>
    </source>
</evidence>
<protein>
    <submittedName>
        <fullName evidence="1">Uncharacterized protein</fullName>
    </submittedName>
</protein>
<dbReference type="AlphaFoldDB" id="A0A8J5IUH2"/>
<reference evidence="1" key="1">
    <citation type="submission" date="2021-01" db="EMBL/GenBank/DDBJ databases">
        <title>Phytophthora aleatoria, a newly-described species from Pinus radiata is distinct from Phytophthora cactorum isolates based on comparative genomics.</title>
        <authorList>
            <person name="Mcdougal R."/>
            <person name="Panda P."/>
            <person name="Williams N."/>
            <person name="Studholme D.J."/>
        </authorList>
    </citation>
    <scope>NUCLEOTIDE SEQUENCE</scope>
    <source>
        <strain evidence="1">NZFS 4037</strain>
    </source>
</reference>
<organism evidence="1 2">
    <name type="scientific">Phytophthora aleatoria</name>
    <dbReference type="NCBI Taxonomy" id="2496075"/>
    <lineage>
        <taxon>Eukaryota</taxon>
        <taxon>Sar</taxon>
        <taxon>Stramenopiles</taxon>
        <taxon>Oomycota</taxon>
        <taxon>Peronosporomycetes</taxon>
        <taxon>Peronosporales</taxon>
        <taxon>Peronosporaceae</taxon>
        <taxon>Phytophthora</taxon>
    </lineage>
</organism>
<accession>A0A8J5IUH2</accession>
<sequence>MHRIRNWKVQDVFRFYKANNQLYTNVVRNDSALQESYTDGTVNQYFVEHVDNPGNVFNVVMEREQENIRGQTEAWRVREEIDDATVLEQRIGQSDDAKPISAHEHPFPGKESVEKERDLRFDHKTSLQIMLLETFSGAFFLICSRMGAATLARSEKCLLYKNVDGKFAEDELLLWSRLTDLRYVICTFIITFVVNDFHICWMDTKAFPVKS</sequence>
<name>A0A8J5IUH2_9STRA</name>
<dbReference type="EMBL" id="JAENGY010001984">
    <property type="protein sequence ID" value="KAG6945949.1"/>
    <property type="molecule type" value="Genomic_DNA"/>
</dbReference>
<evidence type="ECO:0000313" key="1">
    <source>
        <dbReference type="EMBL" id="KAG6945949.1"/>
    </source>
</evidence>
<keyword evidence="2" id="KW-1185">Reference proteome</keyword>
<dbReference type="Proteomes" id="UP000709295">
    <property type="component" value="Unassembled WGS sequence"/>
</dbReference>
<gene>
    <name evidence="1" type="ORF">JG688_00016289</name>
</gene>
<comment type="caution">
    <text evidence="1">The sequence shown here is derived from an EMBL/GenBank/DDBJ whole genome shotgun (WGS) entry which is preliminary data.</text>
</comment>